<protein>
    <submittedName>
        <fullName evidence="3">DUF2807 domain-containing protein</fullName>
    </submittedName>
</protein>
<dbReference type="AlphaFoldDB" id="A0A2S7IMA8"/>
<reference evidence="4" key="1">
    <citation type="submission" date="2018-02" db="EMBL/GenBank/DDBJ databases">
        <title>Genome sequencing of Solimonas sp. HR-BB.</title>
        <authorList>
            <person name="Lee Y."/>
            <person name="Jeon C.O."/>
        </authorList>
    </citation>
    <scope>NUCLEOTIDE SEQUENCE [LARGE SCALE GENOMIC DNA]</scope>
    <source>
        <strain evidence="4">HR-U</strain>
    </source>
</reference>
<evidence type="ECO:0000259" key="2">
    <source>
        <dbReference type="Pfam" id="PF10988"/>
    </source>
</evidence>
<keyword evidence="4" id="KW-1185">Reference proteome</keyword>
<organism evidence="3 4">
    <name type="scientific">Siphonobacter curvatus</name>
    <dbReference type="NCBI Taxonomy" id="2094562"/>
    <lineage>
        <taxon>Bacteria</taxon>
        <taxon>Pseudomonadati</taxon>
        <taxon>Bacteroidota</taxon>
        <taxon>Cytophagia</taxon>
        <taxon>Cytophagales</taxon>
        <taxon>Cytophagaceae</taxon>
        <taxon>Siphonobacter</taxon>
    </lineage>
</organism>
<proteinExistence type="predicted"/>
<comment type="caution">
    <text evidence="3">The sequence shown here is derived from an EMBL/GenBank/DDBJ whole genome shotgun (WGS) entry which is preliminary data.</text>
</comment>
<accession>A0A2S7IMA8</accession>
<dbReference type="InterPro" id="IPR021255">
    <property type="entry name" value="DUF2807"/>
</dbReference>
<evidence type="ECO:0000313" key="3">
    <source>
        <dbReference type="EMBL" id="PQA58852.1"/>
    </source>
</evidence>
<dbReference type="Gene3D" id="2.160.20.120">
    <property type="match status" value="1"/>
</dbReference>
<gene>
    <name evidence="3" type="ORF">C5O19_04110</name>
</gene>
<dbReference type="Pfam" id="PF10988">
    <property type="entry name" value="DUF2807"/>
    <property type="match status" value="1"/>
</dbReference>
<dbReference type="OrthoDB" id="980382at2"/>
<name>A0A2S7IMA8_9BACT</name>
<sequence length="274" mass="30546">MQACFIPVGAPNVRIHPNKMAEAKQEEKFCRFNAQLIHAMKLYAFVLLLFVTTLFSCNRWEDVCPYDETTAEYGLTNFDRLRMGNAFKVRVVPGNTYRIVARGHRSDVQDLSVKKVNDNLEISYNHWTRNRKHPMEIEITMPALEKVEFSGAVNARVWGFEDAEDLEVELSGASELAFTGHTERLQADLSGASRLDLEGTTEQLDVECSGASKLRAYQYPSKQAKLDLSGASDAQISVAEQLICKASGASSLRYRGNPRTNLDLSGGSTVSQDN</sequence>
<feature type="compositionally biased region" description="Polar residues" evidence="1">
    <location>
        <begin position="258"/>
        <end position="274"/>
    </location>
</feature>
<feature type="region of interest" description="Disordered" evidence="1">
    <location>
        <begin position="255"/>
        <end position="274"/>
    </location>
</feature>
<evidence type="ECO:0000256" key="1">
    <source>
        <dbReference type="SAM" id="MobiDB-lite"/>
    </source>
</evidence>
<dbReference type="EMBL" id="PTRA01000001">
    <property type="protein sequence ID" value="PQA58852.1"/>
    <property type="molecule type" value="Genomic_DNA"/>
</dbReference>
<evidence type="ECO:0000313" key="4">
    <source>
        <dbReference type="Proteomes" id="UP000239590"/>
    </source>
</evidence>
<feature type="domain" description="Putative auto-transporter adhesin head GIN" evidence="2">
    <location>
        <begin position="77"/>
        <end position="258"/>
    </location>
</feature>
<dbReference type="Proteomes" id="UP000239590">
    <property type="component" value="Unassembled WGS sequence"/>
</dbReference>